<dbReference type="SUPFAM" id="SSF52980">
    <property type="entry name" value="Restriction endonuclease-like"/>
    <property type="match status" value="1"/>
</dbReference>
<evidence type="ECO:0000313" key="4">
    <source>
        <dbReference type="Proteomes" id="UP000284021"/>
    </source>
</evidence>
<dbReference type="OrthoDB" id="9794876at2"/>
<comment type="caution">
    <text evidence="3">The sequence shown here is derived from an EMBL/GenBank/DDBJ whole genome shotgun (WGS) entry which is preliminary data.</text>
</comment>
<evidence type="ECO:0000313" key="3">
    <source>
        <dbReference type="EMBL" id="RJG11862.1"/>
    </source>
</evidence>
<comment type="similarity">
    <text evidence="1 2">Belongs to the UPF0102 family.</text>
</comment>
<organism evidence="3 4">
    <name type="scientific">Pseudomonas cavernicola</name>
    <dbReference type="NCBI Taxonomy" id="2320866"/>
    <lineage>
        <taxon>Bacteria</taxon>
        <taxon>Pseudomonadati</taxon>
        <taxon>Pseudomonadota</taxon>
        <taxon>Gammaproteobacteria</taxon>
        <taxon>Pseudomonadales</taxon>
        <taxon>Pseudomonadaceae</taxon>
        <taxon>Pseudomonas</taxon>
    </lineage>
</organism>
<dbReference type="AlphaFoldDB" id="A0A418XHB7"/>
<dbReference type="InterPro" id="IPR003509">
    <property type="entry name" value="UPF0102_YraN-like"/>
</dbReference>
<dbReference type="HAMAP" id="MF_00048">
    <property type="entry name" value="UPF0102"/>
    <property type="match status" value="1"/>
</dbReference>
<dbReference type="PANTHER" id="PTHR34039:SF1">
    <property type="entry name" value="UPF0102 PROTEIN YRAN"/>
    <property type="match status" value="1"/>
</dbReference>
<dbReference type="NCBIfam" id="NF009150">
    <property type="entry name" value="PRK12497.1-3"/>
    <property type="match status" value="1"/>
</dbReference>
<protein>
    <recommendedName>
        <fullName evidence="2">UPF0102 protein D3879_00600</fullName>
    </recommendedName>
</protein>
<dbReference type="RefSeq" id="WP_119952207.1">
    <property type="nucleotide sequence ID" value="NZ_QYUR01000002.1"/>
</dbReference>
<dbReference type="InterPro" id="IPR011335">
    <property type="entry name" value="Restrct_endonuc-II-like"/>
</dbReference>
<dbReference type="EMBL" id="QYUR01000002">
    <property type="protein sequence ID" value="RJG11862.1"/>
    <property type="molecule type" value="Genomic_DNA"/>
</dbReference>
<accession>A0A418XHB7</accession>
<dbReference type="CDD" id="cd20736">
    <property type="entry name" value="PoNe_Nuclease"/>
    <property type="match status" value="1"/>
</dbReference>
<keyword evidence="4" id="KW-1185">Reference proteome</keyword>
<dbReference type="InterPro" id="IPR011856">
    <property type="entry name" value="tRNA_endonuc-like_dom_sf"/>
</dbReference>
<dbReference type="Pfam" id="PF02021">
    <property type="entry name" value="UPF0102"/>
    <property type="match status" value="1"/>
</dbReference>
<proteinExistence type="inferred from homology"/>
<gene>
    <name evidence="3" type="ORF">D3879_00600</name>
</gene>
<evidence type="ECO:0000256" key="1">
    <source>
        <dbReference type="ARBA" id="ARBA00006738"/>
    </source>
</evidence>
<dbReference type="Proteomes" id="UP000284021">
    <property type="component" value="Unassembled WGS sequence"/>
</dbReference>
<dbReference type="PANTHER" id="PTHR34039">
    <property type="entry name" value="UPF0102 PROTEIN YRAN"/>
    <property type="match status" value="1"/>
</dbReference>
<reference evidence="3 4" key="1">
    <citation type="submission" date="2018-09" db="EMBL/GenBank/DDBJ databases">
        <authorList>
            <person name="Zhu H."/>
        </authorList>
    </citation>
    <scope>NUCLEOTIDE SEQUENCE [LARGE SCALE GENOMIC DNA]</scope>
    <source>
        <strain evidence="3 4">K1S02-6</strain>
    </source>
</reference>
<evidence type="ECO:0000256" key="2">
    <source>
        <dbReference type="HAMAP-Rule" id="MF_00048"/>
    </source>
</evidence>
<dbReference type="GO" id="GO:0003676">
    <property type="term" value="F:nucleic acid binding"/>
    <property type="evidence" value="ECO:0007669"/>
    <property type="project" value="InterPro"/>
</dbReference>
<dbReference type="NCBIfam" id="TIGR00252">
    <property type="entry name" value="YraN family protein"/>
    <property type="match status" value="1"/>
</dbReference>
<name>A0A418XHB7_9PSED</name>
<dbReference type="Gene3D" id="3.40.1350.10">
    <property type="match status" value="1"/>
</dbReference>
<sequence length="124" mass="13965">MIDNNSRQTSGRAAEALARQHLEQHGLRLLAQNWLCRRGELDLVMLDGDTVVFVEVRYRRHAAWGGALESVDARKRGKLAAAAEHFLQQESRWAKHPCRFDVVAISANGNSTAKPNWIQNAFDT</sequence>